<organism evidence="2 3">
    <name type="scientific">Protopolystoma xenopodis</name>
    <dbReference type="NCBI Taxonomy" id="117903"/>
    <lineage>
        <taxon>Eukaryota</taxon>
        <taxon>Metazoa</taxon>
        <taxon>Spiralia</taxon>
        <taxon>Lophotrochozoa</taxon>
        <taxon>Platyhelminthes</taxon>
        <taxon>Monogenea</taxon>
        <taxon>Polyopisthocotylea</taxon>
        <taxon>Polystomatidea</taxon>
        <taxon>Polystomatidae</taxon>
        <taxon>Protopolystoma</taxon>
    </lineage>
</organism>
<evidence type="ECO:0000313" key="2">
    <source>
        <dbReference type="EMBL" id="VEL26460.1"/>
    </source>
</evidence>
<feature type="coiled-coil region" evidence="1">
    <location>
        <begin position="7"/>
        <end position="34"/>
    </location>
</feature>
<reference evidence="2" key="1">
    <citation type="submission" date="2018-11" db="EMBL/GenBank/DDBJ databases">
        <authorList>
            <consortium name="Pathogen Informatics"/>
        </authorList>
    </citation>
    <scope>NUCLEOTIDE SEQUENCE</scope>
</reference>
<comment type="caution">
    <text evidence="2">The sequence shown here is derived from an EMBL/GenBank/DDBJ whole genome shotgun (WGS) entry which is preliminary data.</text>
</comment>
<protein>
    <submittedName>
        <fullName evidence="2">Uncharacterized protein</fullName>
    </submittedName>
</protein>
<accession>A0A3S5BZS4</accession>
<feature type="non-terminal residue" evidence="2">
    <location>
        <position position="1"/>
    </location>
</feature>
<evidence type="ECO:0000313" key="3">
    <source>
        <dbReference type="Proteomes" id="UP000784294"/>
    </source>
</evidence>
<proteinExistence type="predicted"/>
<dbReference type="EMBL" id="CAAALY010080398">
    <property type="protein sequence ID" value="VEL26460.1"/>
    <property type="molecule type" value="Genomic_DNA"/>
</dbReference>
<name>A0A3S5BZS4_9PLAT</name>
<dbReference type="Proteomes" id="UP000784294">
    <property type="component" value="Unassembled WGS sequence"/>
</dbReference>
<sequence>MTIPTSCLVQQSREERLRRERERLENEAALRIQSFIRGCLGRSTAVSTKCYRAITNWCNLSLRCRIRAIFDQTHTELSQTPTKGCIIHLKCLLRSFNLFFRSDIDKARL</sequence>
<evidence type="ECO:0000256" key="1">
    <source>
        <dbReference type="SAM" id="Coils"/>
    </source>
</evidence>
<keyword evidence="3" id="KW-1185">Reference proteome</keyword>
<dbReference type="AlphaFoldDB" id="A0A3S5BZS4"/>
<dbReference type="PROSITE" id="PS50096">
    <property type="entry name" value="IQ"/>
    <property type="match status" value="1"/>
</dbReference>
<keyword evidence="1" id="KW-0175">Coiled coil</keyword>
<gene>
    <name evidence="2" type="ORF">PXEA_LOCUS19900</name>
</gene>